<dbReference type="AlphaFoldDB" id="A0A7X0JR18"/>
<evidence type="ECO:0008006" key="3">
    <source>
        <dbReference type="Google" id="ProtNLM"/>
    </source>
</evidence>
<sequence length="261" mass="30614">MNSKLVYGSVSHQRFRPVPYTLKQAHNCMLLDIDELDHCCSLSRMFNRNVSAAMAFYDKDYGREESQSVREFINDLLSNKGLPNPNKVMLLCSPRILGYVFNPLSVWLCLDEAEEIYTIVYEVRNTRGEKHHYIVHLPEGEQNTDRLPWHTADKKMYVSPFSTLDGEYSFKFSLSEEKFKLVIHFSNRDDRAFSAMWGGRFETIEKRSLHRFFRQSIFNNVKVILAIHWHALKLFLRSAPWYRFQTQSGPAVSMGRIKSNK</sequence>
<reference evidence="1 2" key="1">
    <citation type="submission" date="2020-08" db="EMBL/GenBank/DDBJ databases">
        <title>Genomic Encyclopedia of Type Strains, Phase IV (KMG-IV): sequencing the most valuable type-strain genomes for metagenomic binning, comparative biology and taxonomic classification.</title>
        <authorList>
            <person name="Goeker M."/>
        </authorList>
    </citation>
    <scope>NUCLEOTIDE SEQUENCE [LARGE SCALE GENOMIC DNA]</scope>
    <source>
        <strain evidence="1 2">DSM 22368</strain>
    </source>
</reference>
<comment type="caution">
    <text evidence="1">The sequence shown here is derived from an EMBL/GenBank/DDBJ whole genome shotgun (WGS) entry which is preliminary data.</text>
</comment>
<organism evidence="1 2">
    <name type="scientific">Pseudoteredinibacter isoporae</name>
    <dbReference type="NCBI Taxonomy" id="570281"/>
    <lineage>
        <taxon>Bacteria</taxon>
        <taxon>Pseudomonadati</taxon>
        <taxon>Pseudomonadota</taxon>
        <taxon>Gammaproteobacteria</taxon>
        <taxon>Cellvibrionales</taxon>
        <taxon>Cellvibrionaceae</taxon>
        <taxon>Pseudoteredinibacter</taxon>
    </lineage>
</organism>
<gene>
    <name evidence="1" type="ORF">HNR48_000366</name>
</gene>
<proteinExistence type="predicted"/>
<dbReference type="PANTHER" id="PTHR33973">
    <property type="entry name" value="OS07G0153300 PROTEIN"/>
    <property type="match status" value="1"/>
</dbReference>
<dbReference type="InParanoid" id="A0A7X0JR18"/>
<dbReference type="Pfam" id="PF07103">
    <property type="entry name" value="DUF1365"/>
    <property type="match status" value="1"/>
</dbReference>
<protein>
    <recommendedName>
        <fullName evidence="3">DUF1365 domain-containing protein</fullName>
    </recommendedName>
</protein>
<name>A0A7X0JR18_9GAMM</name>
<evidence type="ECO:0000313" key="1">
    <source>
        <dbReference type="EMBL" id="MBB6520088.1"/>
    </source>
</evidence>
<dbReference type="PANTHER" id="PTHR33973:SF4">
    <property type="entry name" value="OS07G0153300 PROTEIN"/>
    <property type="match status" value="1"/>
</dbReference>
<accession>A0A7X0JR18</accession>
<evidence type="ECO:0000313" key="2">
    <source>
        <dbReference type="Proteomes" id="UP000528457"/>
    </source>
</evidence>
<dbReference type="RefSeq" id="WP_166852289.1">
    <property type="nucleotide sequence ID" value="NZ_JAAONY010000001.1"/>
</dbReference>
<dbReference type="InterPro" id="IPR010775">
    <property type="entry name" value="DUF1365"/>
</dbReference>
<keyword evidence="2" id="KW-1185">Reference proteome</keyword>
<dbReference type="EMBL" id="JACHHT010000001">
    <property type="protein sequence ID" value="MBB6520088.1"/>
    <property type="molecule type" value="Genomic_DNA"/>
</dbReference>
<dbReference type="Proteomes" id="UP000528457">
    <property type="component" value="Unassembled WGS sequence"/>
</dbReference>